<dbReference type="PANTHER" id="PTHR23150:SF19">
    <property type="entry name" value="FORMYLGLYCINE-GENERATING ENZYME"/>
    <property type="match status" value="1"/>
</dbReference>
<gene>
    <name evidence="2" type="ORF">BIV57_21965</name>
</gene>
<reference evidence="2 3" key="1">
    <citation type="submission" date="2016-10" db="EMBL/GenBank/DDBJ databases">
        <title>Genome sequence of Streptomyces gilvigriseus MUSC 26.</title>
        <authorList>
            <person name="Lee L.-H."/>
            <person name="Ser H.-L."/>
        </authorList>
    </citation>
    <scope>NUCLEOTIDE SEQUENCE [LARGE SCALE GENOMIC DNA]</scope>
    <source>
        <strain evidence="2 3">MUSC 26</strain>
    </source>
</reference>
<dbReference type="PANTHER" id="PTHR23150">
    <property type="entry name" value="SULFATASE MODIFYING FACTOR 1, 2"/>
    <property type="match status" value="1"/>
</dbReference>
<sequence length="287" mass="31423">MPVTRGAAATEDPPLIELPGGTFLMGCDDTSLTMAGDGEGPVREVSVGPFAVAATTVSNRQFAAFADATGYRTEAERFGTSFVFASFLPGALRKVAPRVASTPWWASVEGAYWRAPEGPGSTLDGEHPRWDHPVVHLSHNDALAYCAWSGTRLPTEAEFEYAARGGREQTVYPWGDERDPGGEQRCKIWRGRFPTSHEEPRERRGTAPVDAYDPNDFGLFNVCGNVWEWNADPWRLPGDPGSGGTERIMRGGSYLCHESYCTRYRLSARTKNTPDSSAGNIGFRVAR</sequence>
<evidence type="ECO:0000313" key="2">
    <source>
        <dbReference type="EMBL" id="OIV35359.1"/>
    </source>
</evidence>
<dbReference type="EMBL" id="MLCF01000162">
    <property type="protein sequence ID" value="OIV35359.1"/>
    <property type="molecule type" value="Genomic_DNA"/>
</dbReference>
<protein>
    <recommendedName>
        <fullName evidence="1">Sulfatase-modifying factor enzyme-like domain-containing protein</fullName>
    </recommendedName>
</protein>
<feature type="domain" description="Sulfatase-modifying factor enzyme-like" evidence="1">
    <location>
        <begin position="14"/>
        <end position="287"/>
    </location>
</feature>
<dbReference type="Pfam" id="PF03781">
    <property type="entry name" value="FGE-sulfatase"/>
    <property type="match status" value="1"/>
</dbReference>
<evidence type="ECO:0000259" key="1">
    <source>
        <dbReference type="Pfam" id="PF03781"/>
    </source>
</evidence>
<dbReference type="InterPro" id="IPR042095">
    <property type="entry name" value="SUMF_sf"/>
</dbReference>
<dbReference type="Proteomes" id="UP000243342">
    <property type="component" value="Unassembled WGS sequence"/>
</dbReference>
<dbReference type="InterPro" id="IPR051043">
    <property type="entry name" value="Sulfatase_Mod_Factor_Kinase"/>
</dbReference>
<evidence type="ECO:0000313" key="3">
    <source>
        <dbReference type="Proteomes" id="UP000243342"/>
    </source>
</evidence>
<dbReference type="STRING" id="1428644.BIV57_21965"/>
<accession>A0A1J7B9K9</accession>
<name>A0A1J7B9K9_9ACTN</name>
<dbReference type="InterPro" id="IPR005532">
    <property type="entry name" value="SUMF_dom"/>
</dbReference>
<dbReference type="AlphaFoldDB" id="A0A1J7B9K9"/>
<dbReference type="SUPFAM" id="SSF56436">
    <property type="entry name" value="C-type lectin-like"/>
    <property type="match status" value="1"/>
</dbReference>
<proteinExistence type="predicted"/>
<keyword evidence="3" id="KW-1185">Reference proteome</keyword>
<dbReference type="Gene3D" id="3.90.1580.10">
    <property type="entry name" value="paralog of FGE (formylglycine-generating enzyme)"/>
    <property type="match status" value="1"/>
</dbReference>
<dbReference type="InterPro" id="IPR016187">
    <property type="entry name" value="CTDL_fold"/>
</dbReference>
<dbReference type="GO" id="GO:0120147">
    <property type="term" value="F:formylglycine-generating oxidase activity"/>
    <property type="evidence" value="ECO:0007669"/>
    <property type="project" value="TreeGrafter"/>
</dbReference>
<dbReference type="OrthoDB" id="9768004at2"/>
<comment type="caution">
    <text evidence="2">The sequence shown here is derived from an EMBL/GenBank/DDBJ whole genome shotgun (WGS) entry which is preliminary data.</text>
</comment>
<organism evidence="2 3">
    <name type="scientific">Mangrovactinospora gilvigrisea</name>
    <dbReference type="NCBI Taxonomy" id="1428644"/>
    <lineage>
        <taxon>Bacteria</taxon>
        <taxon>Bacillati</taxon>
        <taxon>Actinomycetota</taxon>
        <taxon>Actinomycetes</taxon>
        <taxon>Kitasatosporales</taxon>
        <taxon>Streptomycetaceae</taxon>
        <taxon>Mangrovactinospora</taxon>
    </lineage>
</organism>